<keyword evidence="8 14" id="KW-0547">Nucleotide-binding</keyword>
<gene>
    <name evidence="17" type="ORF">DMX08_18060</name>
</gene>
<evidence type="ECO:0000256" key="4">
    <source>
        <dbReference type="ARBA" id="ARBA00022519"/>
    </source>
</evidence>
<dbReference type="Pfam" id="PF02518">
    <property type="entry name" value="HATPase_c"/>
    <property type="match status" value="1"/>
</dbReference>
<dbReference type="RefSeq" id="WP_110652576.1">
    <property type="nucleotide sequence ID" value="NZ_QJRN01000011.1"/>
</dbReference>
<dbReference type="Pfam" id="PF00512">
    <property type="entry name" value="HisKA"/>
    <property type="match status" value="1"/>
</dbReference>
<sequence>MRRLSLSARLALLFAACTAVVSLFAGVLFSRASEAHFIELDQQLLDGKLIALRSVLQDVTEARDFARHQAQLQDELSHQPDLALRIIGSDGRLWFDSAPALPASLPSEAGLHNLNLNSAAYRIYSAPLKPGQPDSPQLALLLNITHHQHFLQRMQHLIWLTVGLSALATALLGAWAARSGLRPLRRMSAVAAGVSASSLTQRLPQEQMPVELADLASSFNAMLGRLEESFQRLSAFSADIAHELRTPLSNLLTHTQVTLTRPRAIEDYREALHSNLEELQWMAQLVNDMLYLAKADHGLLTPKCEALELAEETDMLLEFYGPLAEDANVSLSREGHAGFIGDRSMLRRALSNLLDNALRFTPPGGSVQVRINDSLQGLNLSIENSGEGIAREVLPRLFDRFYRVDPARREGSSEHAGLGLAITQSIIRAHGGRIRCESEAGWTRFVIEMPSKR</sequence>
<dbReference type="InterPro" id="IPR004358">
    <property type="entry name" value="Sig_transdc_His_kin-like_C"/>
</dbReference>
<keyword evidence="3 14" id="KW-1003">Cell membrane</keyword>
<dbReference type="CDD" id="cd00082">
    <property type="entry name" value="HisKA"/>
    <property type="match status" value="1"/>
</dbReference>
<dbReference type="InterPro" id="IPR003594">
    <property type="entry name" value="HATPase_dom"/>
</dbReference>
<evidence type="ECO:0000256" key="11">
    <source>
        <dbReference type="ARBA" id="ARBA00022989"/>
    </source>
</evidence>
<evidence type="ECO:0000256" key="8">
    <source>
        <dbReference type="ARBA" id="ARBA00022741"/>
    </source>
</evidence>
<dbReference type="SMART" id="SM00304">
    <property type="entry name" value="HAMP"/>
    <property type="match status" value="1"/>
</dbReference>
<proteinExistence type="predicted"/>
<dbReference type="SUPFAM" id="SSF47384">
    <property type="entry name" value="Homodimeric domain of signal transducing histidine kinase"/>
    <property type="match status" value="1"/>
</dbReference>
<accession>A0A9Q6IDJ2</accession>
<dbReference type="Pfam" id="PF21085">
    <property type="entry name" value="CusS"/>
    <property type="match status" value="1"/>
</dbReference>
<dbReference type="AlphaFoldDB" id="A0A9Q6IDJ2"/>
<evidence type="ECO:0000256" key="1">
    <source>
        <dbReference type="ARBA" id="ARBA00000085"/>
    </source>
</evidence>
<dbReference type="GO" id="GO:0005524">
    <property type="term" value="F:ATP binding"/>
    <property type="evidence" value="ECO:0007669"/>
    <property type="project" value="UniProtKB-KW"/>
</dbReference>
<dbReference type="NCBIfam" id="TIGR01386">
    <property type="entry name" value="cztS_silS_copS"/>
    <property type="match status" value="1"/>
</dbReference>
<evidence type="ECO:0000259" key="16">
    <source>
        <dbReference type="PROSITE" id="PS50885"/>
    </source>
</evidence>
<keyword evidence="10 14" id="KW-0067">ATP-binding</keyword>
<keyword evidence="12 14" id="KW-0902">Two-component regulatory system</keyword>
<dbReference type="SUPFAM" id="SSF55874">
    <property type="entry name" value="ATPase domain of HSP90 chaperone/DNA topoisomerase II/histidine kinase"/>
    <property type="match status" value="1"/>
</dbReference>
<dbReference type="GO" id="GO:0005886">
    <property type="term" value="C:plasma membrane"/>
    <property type="evidence" value="ECO:0007669"/>
    <property type="project" value="UniProtKB-SubCell"/>
</dbReference>
<evidence type="ECO:0000256" key="13">
    <source>
        <dbReference type="ARBA" id="ARBA00023136"/>
    </source>
</evidence>
<comment type="subcellular location">
    <subcellularLocation>
        <location evidence="2">Cell inner membrane</location>
        <topology evidence="2">Multi-pass membrane protein</topology>
    </subcellularLocation>
</comment>
<dbReference type="Proteomes" id="UP000248188">
    <property type="component" value="Unassembled WGS sequence"/>
</dbReference>
<organism evidence="17 18">
    <name type="scientific">Pseudomonas protegens</name>
    <dbReference type="NCBI Taxonomy" id="380021"/>
    <lineage>
        <taxon>Bacteria</taxon>
        <taxon>Pseudomonadati</taxon>
        <taxon>Pseudomonadota</taxon>
        <taxon>Gammaproteobacteria</taxon>
        <taxon>Pseudomonadales</taxon>
        <taxon>Pseudomonadaceae</taxon>
        <taxon>Pseudomonas</taxon>
    </lineage>
</organism>
<dbReference type="SUPFAM" id="SSF158472">
    <property type="entry name" value="HAMP domain-like"/>
    <property type="match status" value="1"/>
</dbReference>
<dbReference type="SMART" id="SM00387">
    <property type="entry name" value="HATPase_c"/>
    <property type="match status" value="1"/>
</dbReference>
<comment type="function">
    <text evidence="14">Member of a two-component regulatory system.</text>
</comment>
<evidence type="ECO:0000256" key="2">
    <source>
        <dbReference type="ARBA" id="ARBA00004429"/>
    </source>
</evidence>
<evidence type="ECO:0000256" key="3">
    <source>
        <dbReference type="ARBA" id="ARBA00022475"/>
    </source>
</evidence>
<comment type="catalytic activity">
    <reaction evidence="1 14">
        <text>ATP + protein L-histidine = ADP + protein N-phospho-L-histidine.</text>
        <dbReference type="EC" id="2.7.13.3"/>
    </reaction>
</comment>
<feature type="transmembrane region" description="Helical" evidence="14">
    <location>
        <begin position="157"/>
        <end position="177"/>
    </location>
</feature>
<keyword evidence="4 14" id="KW-0997">Cell inner membrane</keyword>
<dbReference type="InterPro" id="IPR003661">
    <property type="entry name" value="HisK_dim/P_dom"/>
</dbReference>
<reference evidence="17 18" key="1">
    <citation type="submission" date="2018-06" db="EMBL/GenBank/DDBJ databases">
        <title>Pseudomonas diversity within urban Lake Michigan freshwaters.</title>
        <authorList>
            <person name="Batrich M."/>
            <person name="Hatzopoulos T."/>
            <person name="Putonti C."/>
        </authorList>
    </citation>
    <scope>NUCLEOTIDE SEQUENCE [LARGE SCALE GENOMIC DNA]</scope>
    <source>
        <strain evidence="17 18">MB-090624</strain>
    </source>
</reference>
<name>A0A9Q6IDJ2_9PSED</name>
<dbReference type="PRINTS" id="PR00344">
    <property type="entry name" value="BCTRLSENSOR"/>
</dbReference>
<dbReference type="InterPro" id="IPR050428">
    <property type="entry name" value="TCS_sensor_his_kinase"/>
</dbReference>
<evidence type="ECO:0000259" key="15">
    <source>
        <dbReference type="PROSITE" id="PS50109"/>
    </source>
</evidence>
<dbReference type="PANTHER" id="PTHR45436">
    <property type="entry name" value="SENSOR HISTIDINE KINASE YKOH"/>
    <property type="match status" value="1"/>
</dbReference>
<dbReference type="EMBL" id="QJRN01000011">
    <property type="protein sequence ID" value="PYC34589.1"/>
    <property type="molecule type" value="Genomic_DNA"/>
</dbReference>
<dbReference type="Gene3D" id="1.10.287.130">
    <property type="match status" value="1"/>
</dbReference>
<dbReference type="PANTHER" id="PTHR45436:SF15">
    <property type="entry name" value="SENSOR HISTIDINE KINASE CUSS"/>
    <property type="match status" value="1"/>
</dbReference>
<evidence type="ECO:0000256" key="7">
    <source>
        <dbReference type="ARBA" id="ARBA00022692"/>
    </source>
</evidence>
<dbReference type="InterPro" id="IPR006290">
    <property type="entry name" value="CztS_silS_copS"/>
</dbReference>
<evidence type="ECO:0000256" key="5">
    <source>
        <dbReference type="ARBA" id="ARBA00022553"/>
    </source>
</evidence>
<evidence type="ECO:0000256" key="6">
    <source>
        <dbReference type="ARBA" id="ARBA00022679"/>
    </source>
</evidence>
<evidence type="ECO:0000256" key="10">
    <source>
        <dbReference type="ARBA" id="ARBA00022840"/>
    </source>
</evidence>
<keyword evidence="7 14" id="KW-0812">Transmembrane</keyword>
<dbReference type="CDD" id="cd00075">
    <property type="entry name" value="HATPase"/>
    <property type="match status" value="1"/>
</dbReference>
<dbReference type="InterPro" id="IPR005467">
    <property type="entry name" value="His_kinase_dom"/>
</dbReference>
<evidence type="ECO:0000313" key="17">
    <source>
        <dbReference type="EMBL" id="PYC34589.1"/>
    </source>
</evidence>
<dbReference type="FunFam" id="3.30.565.10:FF:000006">
    <property type="entry name" value="Sensor histidine kinase WalK"/>
    <property type="match status" value="1"/>
</dbReference>
<dbReference type="InterPro" id="IPR003660">
    <property type="entry name" value="HAMP_dom"/>
</dbReference>
<keyword evidence="11 14" id="KW-1133">Transmembrane helix</keyword>
<dbReference type="CDD" id="cd06225">
    <property type="entry name" value="HAMP"/>
    <property type="match status" value="1"/>
</dbReference>
<dbReference type="Gene3D" id="3.30.565.10">
    <property type="entry name" value="Histidine kinase-like ATPase, C-terminal domain"/>
    <property type="match status" value="1"/>
</dbReference>
<keyword evidence="9 14" id="KW-0418">Kinase</keyword>
<dbReference type="SMART" id="SM00388">
    <property type="entry name" value="HisKA"/>
    <property type="match status" value="1"/>
</dbReference>
<keyword evidence="6 14" id="KW-0808">Transferase</keyword>
<evidence type="ECO:0000256" key="12">
    <source>
        <dbReference type="ARBA" id="ARBA00023012"/>
    </source>
</evidence>
<dbReference type="PROSITE" id="PS50885">
    <property type="entry name" value="HAMP"/>
    <property type="match status" value="1"/>
</dbReference>
<dbReference type="InterPro" id="IPR036097">
    <property type="entry name" value="HisK_dim/P_sf"/>
</dbReference>
<evidence type="ECO:0000256" key="9">
    <source>
        <dbReference type="ARBA" id="ARBA00022777"/>
    </source>
</evidence>
<protein>
    <recommendedName>
        <fullName evidence="14">Sensor protein</fullName>
        <ecNumber evidence="14">2.7.13.3</ecNumber>
    </recommendedName>
</protein>
<feature type="domain" description="HAMP" evidence="16">
    <location>
        <begin position="178"/>
        <end position="231"/>
    </location>
</feature>
<keyword evidence="13 14" id="KW-0472">Membrane</keyword>
<keyword evidence="5" id="KW-0597">Phosphoprotein</keyword>
<comment type="caution">
    <text evidence="17">The sequence shown here is derived from an EMBL/GenBank/DDBJ whole genome shotgun (WGS) entry which is preliminary data.</text>
</comment>
<dbReference type="PROSITE" id="PS50109">
    <property type="entry name" value="HIS_KIN"/>
    <property type="match status" value="1"/>
</dbReference>
<feature type="domain" description="Histidine kinase" evidence="15">
    <location>
        <begin position="239"/>
        <end position="453"/>
    </location>
</feature>
<dbReference type="GO" id="GO:0000155">
    <property type="term" value="F:phosphorelay sensor kinase activity"/>
    <property type="evidence" value="ECO:0007669"/>
    <property type="project" value="InterPro"/>
</dbReference>
<dbReference type="InterPro" id="IPR048590">
    <property type="entry name" value="CusS-like_sensor"/>
</dbReference>
<dbReference type="Gene3D" id="6.10.340.10">
    <property type="match status" value="1"/>
</dbReference>
<evidence type="ECO:0000256" key="14">
    <source>
        <dbReference type="RuleBase" id="RU364088"/>
    </source>
</evidence>
<dbReference type="Pfam" id="PF00672">
    <property type="entry name" value="HAMP"/>
    <property type="match status" value="1"/>
</dbReference>
<evidence type="ECO:0000313" key="18">
    <source>
        <dbReference type="Proteomes" id="UP000248188"/>
    </source>
</evidence>
<dbReference type="EC" id="2.7.13.3" evidence="14"/>
<dbReference type="InterPro" id="IPR036890">
    <property type="entry name" value="HATPase_C_sf"/>
</dbReference>